<evidence type="ECO:0000313" key="2">
    <source>
        <dbReference type="EMBL" id="QPH40835.1"/>
    </source>
</evidence>
<feature type="region of interest" description="Disordered" evidence="1">
    <location>
        <begin position="1"/>
        <end position="96"/>
    </location>
</feature>
<gene>
    <name evidence="2" type="ORF">IZT61_06095</name>
</gene>
<accession>A0A7S9Q0C3</accession>
<dbReference type="Proteomes" id="UP000594759">
    <property type="component" value="Chromosome"/>
</dbReference>
<evidence type="ECO:0000256" key="1">
    <source>
        <dbReference type="SAM" id="MobiDB-lite"/>
    </source>
</evidence>
<dbReference type="AlphaFoldDB" id="A0A7S9Q0C3"/>
<dbReference type="EMBL" id="CP064939">
    <property type="protein sequence ID" value="QPH40835.1"/>
    <property type="molecule type" value="Genomic_DNA"/>
</dbReference>
<feature type="compositionally biased region" description="Polar residues" evidence="1">
    <location>
        <begin position="12"/>
        <end position="35"/>
    </location>
</feature>
<feature type="compositionally biased region" description="Basic and acidic residues" evidence="1">
    <location>
        <begin position="76"/>
        <end position="96"/>
    </location>
</feature>
<protein>
    <submittedName>
        <fullName evidence="2">Uncharacterized protein</fullName>
    </submittedName>
</protein>
<proteinExistence type="predicted"/>
<keyword evidence="3" id="KW-1185">Reference proteome</keyword>
<organism evidence="2 3">
    <name type="scientific">Pedobacter endophyticus</name>
    <dbReference type="NCBI Taxonomy" id="2789740"/>
    <lineage>
        <taxon>Bacteria</taxon>
        <taxon>Pseudomonadati</taxon>
        <taxon>Bacteroidota</taxon>
        <taxon>Sphingobacteriia</taxon>
        <taxon>Sphingobacteriales</taxon>
        <taxon>Sphingobacteriaceae</taxon>
        <taxon>Pedobacter</taxon>
    </lineage>
</organism>
<sequence length="96" mass="9959">MDENKELEQEGNKVTSGDTSENAGNNPEITNTGQSSGMGGTDISGEDAAAPELGDDTGSLPSDGPISESESDDERPDLNDVKENPDPEPGVPDRDI</sequence>
<name>A0A7S9Q0C3_9SPHI</name>
<evidence type="ECO:0000313" key="3">
    <source>
        <dbReference type="Proteomes" id="UP000594759"/>
    </source>
</evidence>
<reference evidence="2 3" key="1">
    <citation type="submission" date="2020-11" db="EMBL/GenBank/DDBJ databases">
        <title>Pedobacter endophytica, an endophytic bacteria isolated form Carex pumila.</title>
        <authorList>
            <person name="Peng Y."/>
            <person name="Jiang L."/>
            <person name="Lee J."/>
        </authorList>
    </citation>
    <scope>NUCLEOTIDE SEQUENCE [LARGE SCALE GENOMIC DNA]</scope>
    <source>
        <strain evidence="2 3">JBR3-12</strain>
    </source>
</reference>
<feature type="compositionally biased region" description="Basic and acidic residues" evidence="1">
    <location>
        <begin position="1"/>
        <end position="11"/>
    </location>
</feature>
<dbReference type="KEGG" id="pex:IZT61_06095"/>
<dbReference type="RefSeq" id="WP_196100289.1">
    <property type="nucleotide sequence ID" value="NZ_CP064939.1"/>
</dbReference>